<dbReference type="OrthoDB" id="9773531at2"/>
<dbReference type="Proteomes" id="UP000326509">
    <property type="component" value="Unassembled WGS sequence"/>
</dbReference>
<dbReference type="EMBL" id="BKCG01000001">
    <property type="protein sequence ID" value="GER58228.1"/>
    <property type="molecule type" value="Genomic_DNA"/>
</dbReference>
<dbReference type="AlphaFoldDB" id="A0A5J4IXC4"/>
<name>A0A5J4IXC4_9FLAO</name>
<keyword evidence="1" id="KW-0732">Signal</keyword>
<reference evidence="2 3" key="1">
    <citation type="submission" date="2019-08" db="EMBL/GenBank/DDBJ databases">
        <title>Draft genome sequence of Ulvibacter marinus type strain NBRC 109484.</title>
        <authorList>
            <person name="Kawano K."/>
            <person name="Ushijima N."/>
            <person name="Kihara M."/>
            <person name="Itoh H."/>
        </authorList>
    </citation>
    <scope>NUCLEOTIDE SEQUENCE [LARGE SCALE GENOMIC DNA]</scope>
    <source>
        <strain evidence="2 3">NBRC 109484</strain>
    </source>
</reference>
<evidence type="ECO:0000256" key="1">
    <source>
        <dbReference type="SAM" id="SignalP"/>
    </source>
</evidence>
<feature type="chain" id="PRO_5023808060" description="Glycoside hydrolase" evidence="1">
    <location>
        <begin position="22"/>
        <end position="335"/>
    </location>
</feature>
<organism evidence="2 3">
    <name type="scientific">Patiriisocius marinus</name>
    <dbReference type="NCBI Taxonomy" id="1397112"/>
    <lineage>
        <taxon>Bacteria</taxon>
        <taxon>Pseudomonadati</taxon>
        <taxon>Bacteroidota</taxon>
        <taxon>Flavobacteriia</taxon>
        <taxon>Flavobacteriales</taxon>
        <taxon>Flavobacteriaceae</taxon>
        <taxon>Patiriisocius</taxon>
    </lineage>
</organism>
<keyword evidence="3" id="KW-1185">Reference proteome</keyword>
<dbReference type="PROSITE" id="PS51257">
    <property type="entry name" value="PROKAR_LIPOPROTEIN"/>
    <property type="match status" value="1"/>
</dbReference>
<dbReference type="CDD" id="cd19608">
    <property type="entry name" value="GH113_mannanase-like"/>
    <property type="match status" value="1"/>
</dbReference>
<protein>
    <recommendedName>
        <fullName evidence="4">Glycoside hydrolase</fullName>
    </recommendedName>
</protein>
<evidence type="ECO:0000313" key="3">
    <source>
        <dbReference type="Proteomes" id="UP000326509"/>
    </source>
</evidence>
<dbReference type="InterPro" id="IPR017853">
    <property type="entry name" value="GH"/>
</dbReference>
<sequence length="335" mass="39138">MKNMILLLFAFVLLASCDAQQSKINAVSFVAAGIEAAEEHVVAVKRINANYATVMPFGFIKDLETPEIMHNTDRQWFGETKAGIMQYARMLQKQNISVMVKPQIWIWRGEFTGYLKMDSEEKWKQLEDSYTAFILTYAEAAQEVNAEIFCIGTELEQFINHRPEYWSTLISEVKKVYKGKLTYAANWDEYKRVPFWKELDYIGVDAYFPISESKTPSVEEAKKGWQNWKKELFEVSTIHERPIVFTEYGYRSVDFAGKEPWKSDRSMPGINMEAQTNLTKALIEELYPESWFKGGFIWKWFIEHDKVGGAENNQFTPQNKPVEEELKRYFSLYSK</sequence>
<proteinExistence type="predicted"/>
<evidence type="ECO:0000313" key="2">
    <source>
        <dbReference type="EMBL" id="GER58228.1"/>
    </source>
</evidence>
<evidence type="ECO:0008006" key="4">
    <source>
        <dbReference type="Google" id="ProtNLM"/>
    </source>
</evidence>
<comment type="caution">
    <text evidence="2">The sequence shown here is derived from an EMBL/GenBank/DDBJ whole genome shotgun (WGS) entry which is preliminary data.</text>
</comment>
<dbReference type="SUPFAM" id="SSF51445">
    <property type="entry name" value="(Trans)glycosidases"/>
    <property type="match status" value="1"/>
</dbReference>
<dbReference type="Gene3D" id="3.20.20.80">
    <property type="entry name" value="Glycosidases"/>
    <property type="match status" value="1"/>
</dbReference>
<gene>
    <name evidence="2" type="ORF">ULMA_03360</name>
</gene>
<dbReference type="Pfam" id="PF22612">
    <property type="entry name" value="GH113"/>
    <property type="match status" value="1"/>
</dbReference>
<feature type="signal peptide" evidence="1">
    <location>
        <begin position="1"/>
        <end position="21"/>
    </location>
</feature>
<accession>A0A5J4IXC4</accession>
<dbReference type="InterPro" id="IPR055151">
    <property type="entry name" value="GH113"/>
</dbReference>